<name>A0A5C5V3M8_9BACT</name>
<dbReference type="Proteomes" id="UP000316714">
    <property type="component" value="Unassembled WGS sequence"/>
</dbReference>
<protein>
    <submittedName>
        <fullName evidence="3">Soj-like protein</fullName>
        <ecNumber evidence="3">3.6.-.-</ecNumber>
    </submittedName>
</protein>
<feature type="region of interest" description="Disordered" evidence="1">
    <location>
        <begin position="270"/>
        <end position="289"/>
    </location>
</feature>
<dbReference type="Gene3D" id="3.40.50.300">
    <property type="entry name" value="P-loop containing nucleotide triphosphate hydrolases"/>
    <property type="match status" value="1"/>
</dbReference>
<dbReference type="OrthoDB" id="9815116at2"/>
<proteinExistence type="predicted"/>
<reference evidence="3 4" key="1">
    <citation type="submission" date="2019-02" db="EMBL/GenBank/DDBJ databases">
        <title>Deep-cultivation of Planctomycetes and their phenomic and genomic characterization uncovers novel biology.</title>
        <authorList>
            <person name="Wiegand S."/>
            <person name="Jogler M."/>
            <person name="Boedeker C."/>
            <person name="Pinto D."/>
            <person name="Vollmers J."/>
            <person name="Rivas-Marin E."/>
            <person name="Kohn T."/>
            <person name="Peeters S.H."/>
            <person name="Heuer A."/>
            <person name="Rast P."/>
            <person name="Oberbeckmann S."/>
            <person name="Bunk B."/>
            <person name="Jeske O."/>
            <person name="Meyerdierks A."/>
            <person name="Storesund J.E."/>
            <person name="Kallscheuer N."/>
            <person name="Luecker S."/>
            <person name="Lage O.M."/>
            <person name="Pohl T."/>
            <person name="Merkel B.J."/>
            <person name="Hornburger P."/>
            <person name="Mueller R.-W."/>
            <person name="Bruemmer F."/>
            <person name="Labrenz M."/>
            <person name="Spormann A.M."/>
            <person name="Op Den Camp H."/>
            <person name="Overmann J."/>
            <person name="Amann R."/>
            <person name="Jetten M.S.M."/>
            <person name="Mascher T."/>
            <person name="Medema M.H."/>
            <person name="Devos D.P."/>
            <person name="Kaster A.-K."/>
            <person name="Ovreas L."/>
            <person name="Rohde M."/>
            <person name="Galperin M.Y."/>
            <person name="Jogler C."/>
        </authorList>
    </citation>
    <scope>NUCLEOTIDE SEQUENCE [LARGE SCALE GENOMIC DNA]</scope>
    <source>
        <strain evidence="3 4">KOR34</strain>
    </source>
</reference>
<dbReference type="AlphaFoldDB" id="A0A5C5V3M8"/>
<keyword evidence="3" id="KW-0378">Hydrolase</keyword>
<evidence type="ECO:0000256" key="1">
    <source>
        <dbReference type="SAM" id="MobiDB-lite"/>
    </source>
</evidence>
<feature type="domain" description="AAA" evidence="2">
    <location>
        <begin position="1"/>
        <end position="176"/>
    </location>
</feature>
<dbReference type="PANTHER" id="PTHR13696:SF52">
    <property type="entry name" value="PARA FAMILY PROTEIN CT_582"/>
    <property type="match status" value="1"/>
</dbReference>
<dbReference type="Pfam" id="PF13614">
    <property type="entry name" value="AAA_31"/>
    <property type="match status" value="1"/>
</dbReference>
<dbReference type="RefSeq" id="WP_146567995.1">
    <property type="nucleotide sequence ID" value="NZ_SIHJ01000003.1"/>
</dbReference>
<organism evidence="3 4">
    <name type="scientific">Posidoniimonas corsicana</name>
    <dbReference type="NCBI Taxonomy" id="1938618"/>
    <lineage>
        <taxon>Bacteria</taxon>
        <taxon>Pseudomonadati</taxon>
        <taxon>Planctomycetota</taxon>
        <taxon>Planctomycetia</taxon>
        <taxon>Pirellulales</taxon>
        <taxon>Lacipirellulaceae</taxon>
        <taxon>Posidoniimonas</taxon>
    </lineage>
</organism>
<keyword evidence="4" id="KW-1185">Reference proteome</keyword>
<comment type="caution">
    <text evidence="3">The sequence shown here is derived from an EMBL/GenBank/DDBJ whole genome shotgun (WGS) entry which is preliminary data.</text>
</comment>
<dbReference type="InterPro" id="IPR027417">
    <property type="entry name" value="P-loop_NTPase"/>
</dbReference>
<dbReference type="EMBL" id="SIHJ01000003">
    <property type="protein sequence ID" value="TWT32539.1"/>
    <property type="molecule type" value="Genomic_DNA"/>
</dbReference>
<dbReference type="CDD" id="cd02042">
    <property type="entry name" value="ParAB_family"/>
    <property type="match status" value="1"/>
</dbReference>
<gene>
    <name evidence="3" type="ORF">KOR34_43020</name>
</gene>
<dbReference type="PANTHER" id="PTHR13696">
    <property type="entry name" value="P-LOOP CONTAINING NUCLEOSIDE TRIPHOSPHATE HYDROLASE"/>
    <property type="match status" value="1"/>
</dbReference>
<dbReference type="SUPFAM" id="SSF52540">
    <property type="entry name" value="P-loop containing nucleoside triphosphate hydrolases"/>
    <property type="match status" value="1"/>
</dbReference>
<dbReference type="EC" id="3.6.-.-" evidence="3"/>
<dbReference type="InterPro" id="IPR050678">
    <property type="entry name" value="DNA_Partitioning_ATPase"/>
</dbReference>
<dbReference type="InterPro" id="IPR025669">
    <property type="entry name" value="AAA_dom"/>
</dbReference>
<evidence type="ECO:0000313" key="3">
    <source>
        <dbReference type="EMBL" id="TWT32539.1"/>
    </source>
</evidence>
<dbReference type="FunFam" id="3.40.50.300:FF:000285">
    <property type="entry name" value="Sporulation initiation inhibitor Soj"/>
    <property type="match status" value="1"/>
</dbReference>
<sequence>MRCLAVMNQKGGVGKTTTTVNLAAGLARSGKRVGVLDMDPQAHASLHLGVDPQRPLTTMYDVLNSEAPLSEAWQDAGERLRVAPAHIDLAAVEVELAGVVGREVILRDKLAACAGEFDYVLIDCPPSLGVLTINALTAVDHVYLPLQPHFLALHGLSKLMQTIALVAERLNSRLQMAGVVMCMYDSGTKLAAEVTADVDQYFRALRSKGGVWEGVRLFETRIRRNIRLAEAPSFGQSIFGYAPESPGAEDYGALTGELLAYYAGRELMGGGATAPRPPAEQPAVDRRAA</sequence>
<evidence type="ECO:0000313" key="4">
    <source>
        <dbReference type="Proteomes" id="UP000316714"/>
    </source>
</evidence>
<dbReference type="GO" id="GO:0016787">
    <property type="term" value="F:hydrolase activity"/>
    <property type="evidence" value="ECO:0007669"/>
    <property type="project" value="UniProtKB-KW"/>
</dbReference>
<accession>A0A5C5V3M8</accession>
<evidence type="ECO:0000259" key="2">
    <source>
        <dbReference type="Pfam" id="PF13614"/>
    </source>
</evidence>